<dbReference type="SUPFAM" id="SSF143422">
    <property type="entry name" value="Transposase IS200-like"/>
    <property type="match status" value="1"/>
</dbReference>
<reference evidence="2 3" key="1">
    <citation type="submission" date="2016-04" db="EMBL/GenBank/DDBJ databases">
        <authorList>
            <person name="Evans L.H."/>
            <person name="Alamgir A."/>
            <person name="Owens N."/>
            <person name="Weber N.D."/>
            <person name="Virtaneva K."/>
            <person name="Barbian K."/>
            <person name="Babar A."/>
            <person name="Rosenke K."/>
        </authorList>
    </citation>
    <scope>NUCLEOTIDE SEQUENCE [LARGE SCALE GENOMIC DNA]</scope>
    <source>
        <strain evidence="2 3">CCM 8644</strain>
    </source>
</reference>
<keyword evidence="3" id="KW-1185">Reference proteome</keyword>
<dbReference type="InterPro" id="IPR036515">
    <property type="entry name" value="Transposase_17_sf"/>
</dbReference>
<dbReference type="PANTHER" id="PTHR36966:SF1">
    <property type="entry name" value="REP-ASSOCIATED TYROSINE TRANSPOSASE"/>
    <property type="match status" value="1"/>
</dbReference>
<evidence type="ECO:0000313" key="3">
    <source>
        <dbReference type="Proteomes" id="UP000078459"/>
    </source>
</evidence>
<dbReference type="PANTHER" id="PTHR36966">
    <property type="entry name" value="REP-ASSOCIATED TYROSINE TRANSPOSASE"/>
    <property type="match status" value="1"/>
</dbReference>
<dbReference type="Gene3D" id="3.30.70.1290">
    <property type="entry name" value="Transposase IS200-like"/>
    <property type="match status" value="1"/>
</dbReference>
<proteinExistence type="predicted"/>
<dbReference type="GO" id="GO:0043565">
    <property type="term" value="F:sequence-specific DNA binding"/>
    <property type="evidence" value="ECO:0007669"/>
    <property type="project" value="TreeGrafter"/>
</dbReference>
<dbReference type="InterPro" id="IPR002686">
    <property type="entry name" value="Transposase_17"/>
</dbReference>
<dbReference type="Pfam" id="PF01797">
    <property type="entry name" value="Y1_Tnp"/>
    <property type="match status" value="1"/>
</dbReference>
<dbReference type="Proteomes" id="UP000078459">
    <property type="component" value="Unassembled WGS sequence"/>
</dbReference>
<reference evidence="2 3" key="2">
    <citation type="submission" date="2016-06" db="EMBL/GenBank/DDBJ databases">
        <title>Pedobacter psychrophilus sp. nov., isolated from Antarctic fragmentary rock.</title>
        <authorList>
            <person name="Svec P."/>
        </authorList>
    </citation>
    <scope>NUCLEOTIDE SEQUENCE [LARGE SCALE GENOMIC DNA]</scope>
    <source>
        <strain evidence="2 3">CCM 8644</strain>
    </source>
</reference>
<sequence>MATRYRFGDNENAHFVTFAVVHWIDVFSREDYKEILVESLRFCIKEKGLNVYAWVIMTNHVNLIIACKEGFKQADVLRDLKKFTAKTIIKAIEENSKESRKDWMIWMFKRAGAKNSNNKVYQFWQQDNHPIELSTLEMIQQKLDYIHQNPTRAGIVFEPEYYKYSSASDYHEDKEGLLPIEKMF</sequence>
<dbReference type="SMART" id="SM01321">
    <property type="entry name" value="Y1_Tnp"/>
    <property type="match status" value="1"/>
</dbReference>
<dbReference type="RefSeq" id="WP_068821126.1">
    <property type="nucleotide sequence ID" value="NZ_LWHJ01000011.1"/>
</dbReference>
<organism evidence="2 3">
    <name type="scientific">Pedobacter psychrophilus</name>
    <dbReference type="NCBI Taxonomy" id="1826909"/>
    <lineage>
        <taxon>Bacteria</taxon>
        <taxon>Pseudomonadati</taxon>
        <taxon>Bacteroidota</taxon>
        <taxon>Sphingobacteriia</taxon>
        <taxon>Sphingobacteriales</taxon>
        <taxon>Sphingobacteriaceae</taxon>
        <taxon>Pedobacter</taxon>
    </lineage>
</organism>
<accession>A0A179DMG2</accession>
<name>A0A179DMG2_9SPHI</name>
<dbReference type="GO" id="GO:0006313">
    <property type="term" value="P:DNA transposition"/>
    <property type="evidence" value="ECO:0007669"/>
    <property type="project" value="InterPro"/>
</dbReference>
<gene>
    <name evidence="2" type="ORF">A5893_02980</name>
</gene>
<comment type="caution">
    <text evidence="2">The sequence shown here is derived from an EMBL/GenBank/DDBJ whole genome shotgun (WGS) entry which is preliminary data.</text>
</comment>
<dbReference type="InterPro" id="IPR052715">
    <property type="entry name" value="RAYT_transposase"/>
</dbReference>
<dbReference type="NCBIfam" id="NF047646">
    <property type="entry name" value="REP_Tyr_transpos"/>
    <property type="match status" value="1"/>
</dbReference>
<dbReference type="AlphaFoldDB" id="A0A179DMG2"/>
<evidence type="ECO:0000259" key="1">
    <source>
        <dbReference type="SMART" id="SM01321"/>
    </source>
</evidence>
<dbReference type="EMBL" id="LWHJ01000011">
    <property type="protein sequence ID" value="OAQ42094.1"/>
    <property type="molecule type" value="Genomic_DNA"/>
</dbReference>
<dbReference type="OrthoDB" id="9788881at2"/>
<protein>
    <submittedName>
        <fullName evidence="2">Transposase</fullName>
    </submittedName>
</protein>
<evidence type="ECO:0000313" key="2">
    <source>
        <dbReference type="EMBL" id="OAQ42094.1"/>
    </source>
</evidence>
<feature type="domain" description="Transposase IS200-like" evidence="1">
    <location>
        <begin position="10"/>
        <end position="149"/>
    </location>
</feature>
<dbReference type="GO" id="GO:0004803">
    <property type="term" value="F:transposase activity"/>
    <property type="evidence" value="ECO:0007669"/>
    <property type="project" value="InterPro"/>
</dbReference>